<accession>I3SYR7</accession>
<name>I3SYR7_MEDTR</name>
<sequence length="16" mass="1735">MSSCNFTILPITSHAL</sequence>
<dbReference type="EMBL" id="BT145615">
    <property type="protein sequence ID" value="AFK45409.1"/>
    <property type="molecule type" value="mRNA"/>
</dbReference>
<reference evidence="1" key="1">
    <citation type="submission" date="2012-05" db="EMBL/GenBank/DDBJ databases">
        <authorList>
            <person name="Krishnakumar V."/>
            <person name="Cheung F."/>
            <person name="Xiao Y."/>
            <person name="Chan A."/>
            <person name="Moskal W.A."/>
            <person name="Town C.D."/>
        </authorList>
    </citation>
    <scope>NUCLEOTIDE SEQUENCE</scope>
</reference>
<evidence type="ECO:0000313" key="1">
    <source>
        <dbReference type="EMBL" id="AFK45409.1"/>
    </source>
</evidence>
<dbReference type="AlphaFoldDB" id="I3SYR7"/>
<protein>
    <submittedName>
        <fullName evidence="1">Uncharacterized protein</fullName>
    </submittedName>
</protein>
<proteinExistence type="evidence at transcript level"/>
<organism evidence="1">
    <name type="scientific">Medicago truncatula</name>
    <name type="common">Barrel medic</name>
    <name type="synonym">Medicago tribuloides</name>
    <dbReference type="NCBI Taxonomy" id="3880"/>
    <lineage>
        <taxon>Eukaryota</taxon>
        <taxon>Viridiplantae</taxon>
        <taxon>Streptophyta</taxon>
        <taxon>Embryophyta</taxon>
        <taxon>Tracheophyta</taxon>
        <taxon>Spermatophyta</taxon>
        <taxon>Magnoliopsida</taxon>
        <taxon>eudicotyledons</taxon>
        <taxon>Gunneridae</taxon>
        <taxon>Pentapetalae</taxon>
        <taxon>rosids</taxon>
        <taxon>fabids</taxon>
        <taxon>Fabales</taxon>
        <taxon>Fabaceae</taxon>
        <taxon>Papilionoideae</taxon>
        <taxon>50 kb inversion clade</taxon>
        <taxon>NPAAA clade</taxon>
        <taxon>Hologalegina</taxon>
        <taxon>IRL clade</taxon>
        <taxon>Trifolieae</taxon>
        <taxon>Medicago</taxon>
    </lineage>
</organism>